<dbReference type="GO" id="GO:0006623">
    <property type="term" value="P:protein targeting to vacuole"/>
    <property type="evidence" value="ECO:0007669"/>
    <property type="project" value="TreeGrafter"/>
</dbReference>
<dbReference type="Pfam" id="PF25037">
    <property type="entry name" value="VPS13_C"/>
    <property type="match status" value="1"/>
</dbReference>
<evidence type="ECO:0000313" key="4">
    <source>
        <dbReference type="EMBL" id="KIJ26913.1"/>
    </source>
</evidence>
<dbReference type="GO" id="GO:0045053">
    <property type="term" value="P:protein retention in Golgi apparatus"/>
    <property type="evidence" value="ECO:0007669"/>
    <property type="project" value="TreeGrafter"/>
</dbReference>
<feature type="domain" description="Intermembrane lipid transfer protein VPS13-like C-terminal" evidence="3">
    <location>
        <begin position="1010"/>
        <end position="1117"/>
    </location>
</feature>
<dbReference type="PANTHER" id="PTHR16166:SF93">
    <property type="entry name" value="INTERMEMBRANE LIPID TRANSFER PROTEIN VPS13"/>
    <property type="match status" value="1"/>
</dbReference>
<proteinExistence type="inferred from homology"/>
<evidence type="ECO:0000259" key="2">
    <source>
        <dbReference type="Pfam" id="PF25036"/>
    </source>
</evidence>
<dbReference type="OrthoDB" id="428159at2759"/>
<dbReference type="InterPro" id="IPR026847">
    <property type="entry name" value="VPS13"/>
</dbReference>
<sequence length="1145" mass="128054">MLLDHAGRPTYAVEKIAPGDDYPLPLDTVTESRITLRPDQGFGYRWSQALQWEELMAKPAQTVVCPHSQPNEPAWRLQACAQYDSDDPLVRRYPKMNLALRAPIELENLLPYNIQYRVFDKQLDQNWSSYLRQGGIMPVHSVELEHLILLNLNVQDTCYKPSDWAIINVGSNTDFDIEKQLSLRDPGDRKLDIRLNYVKFPDSGGAFKVQIYSPFIVVNKTGLPFQMRSLRSTRAGVPQEVAGEKRHTELAKPTPFMLSHPHSKGHEFVLKVGNSAWSQTLSFEAPTAEMALSLPAPKEMEIPVGVSWTQGQGKYELSKVITLAPRFLIKNNLDQPLHFREKGMPPSEQSLLQPGERAPLQITRKGHEKLLTVAYSGLDAQWSPPINIQDIGAVHFRLMPPGQEAGEPQLIRTDVAVEGATVHVMLSLEKGPWPFVIENNSDYDISFCQVDETHVLPKPDSTYVMHRVNAHMSKNYAWDYPAAREKEIVLLLNDKARKIDIMEIGALHPFKFPTEHGHRAVSIDIRAEGPTQTLDISNYHEETSLYKPKRRGTGTISRQDTLGSTQESFEAITEEENPFLNLRLDLAGLGISLINQRLVEVVYISLRKLELEYSRTEAAQSITLSCGILQVDNQLHEAIYPVALQPSPLPKDESMTVPPPAVQVSVIFLNDQEHGVLFIKYASVLIQSLTVRLDEDFLLTLYDMTKINVSWGEKKDDVLIANAVDIPEPTPTAEGQSVYFEVLELQPIKLIVSFVTSQHMNADEKINTGTPIALIFRTLLNFLGNVNDAPFRLNALVFKDLRQTMPELQQRILFHYRQEVTRQALRLMGFADFVGNPVGLFENISSGMVDAFYEPWAGVVVHGLNKEFGIGVVKGVSSLIKKSVFGVSDSLSKVTSSLGKGIATATFDTEWDNRRRLAQRRNKPRHVIDGVATGAEAFASSVGSGFEGLVMKPIEGAQSGGAGGFFKGIGKGVVGLVAKPAVGIMDLASNFTAGVRNTTTVFDNPARDRVRIPRHIPADGIMTPYSAREALGQSWMKDLEKGAYRSELYVSHIDITGGGDNTVMLTMSRVLSFWSTRLRLDWELSFAQVQGINIEDNGILFQHKAGRERDRFIYIADPSAKVWFFSQIEQVVKAYNARRNLQGKK</sequence>
<protein>
    <recommendedName>
        <fullName evidence="6">Vacuolar protein sorting-associated protein 13</fullName>
    </recommendedName>
</protein>
<evidence type="ECO:0000313" key="5">
    <source>
        <dbReference type="Proteomes" id="UP000054279"/>
    </source>
</evidence>
<feature type="domain" description="Vacuolar protein sorting-associated protein 13 VPS13 adaptor binding" evidence="2">
    <location>
        <begin position="8"/>
        <end position="484"/>
    </location>
</feature>
<name>A0A0C9TCN7_SPHS4</name>
<reference evidence="4 5" key="1">
    <citation type="submission" date="2014-06" db="EMBL/GenBank/DDBJ databases">
        <title>Evolutionary Origins and Diversification of the Mycorrhizal Mutualists.</title>
        <authorList>
            <consortium name="DOE Joint Genome Institute"/>
            <consortium name="Mycorrhizal Genomics Consortium"/>
            <person name="Kohler A."/>
            <person name="Kuo A."/>
            <person name="Nagy L.G."/>
            <person name="Floudas D."/>
            <person name="Copeland A."/>
            <person name="Barry K.W."/>
            <person name="Cichocki N."/>
            <person name="Veneault-Fourrey C."/>
            <person name="LaButti K."/>
            <person name="Lindquist E.A."/>
            <person name="Lipzen A."/>
            <person name="Lundell T."/>
            <person name="Morin E."/>
            <person name="Murat C."/>
            <person name="Riley R."/>
            <person name="Ohm R."/>
            <person name="Sun H."/>
            <person name="Tunlid A."/>
            <person name="Henrissat B."/>
            <person name="Grigoriev I.V."/>
            <person name="Hibbett D.S."/>
            <person name="Martin F."/>
        </authorList>
    </citation>
    <scope>NUCLEOTIDE SEQUENCE [LARGE SCALE GENOMIC DNA]</scope>
    <source>
        <strain evidence="4 5">SS14</strain>
    </source>
</reference>
<evidence type="ECO:0000256" key="1">
    <source>
        <dbReference type="ARBA" id="ARBA00006545"/>
    </source>
</evidence>
<dbReference type="AlphaFoldDB" id="A0A0C9TCN7"/>
<dbReference type="InterPro" id="IPR056748">
    <property type="entry name" value="VPS13-like_C"/>
</dbReference>
<dbReference type="HOGENOM" id="CLU_010431_0_0_1"/>
<organism evidence="4 5">
    <name type="scientific">Sphaerobolus stellatus (strain SS14)</name>
    <dbReference type="NCBI Taxonomy" id="990650"/>
    <lineage>
        <taxon>Eukaryota</taxon>
        <taxon>Fungi</taxon>
        <taxon>Dikarya</taxon>
        <taxon>Basidiomycota</taxon>
        <taxon>Agaricomycotina</taxon>
        <taxon>Agaricomycetes</taxon>
        <taxon>Phallomycetidae</taxon>
        <taxon>Geastrales</taxon>
        <taxon>Sphaerobolaceae</taxon>
        <taxon>Sphaerobolus</taxon>
    </lineage>
</organism>
<comment type="similarity">
    <text evidence="1">Belongs to the VPS13 family.</text>
</comment>
<dbReference type="PANTHER" id="PTHR16166">
    <property type="entry name" value="VACUOLAR PROTEIN SORTING-ASSOCIATED PROTEIN VPS13"/>
    <property type="match status" value="1"/>
</dbReference>
<evidence type="ECO:0008006" key="6">
    <source>
        <dbReference type="Google" id="ProtNLM"/>
    </source>
</evidence>
<evidence type="ECO:0000259" key="3">
    <source>
        <dbReference type="Pfam" id="PF25037"/>
    </source>
</evidence>
<dbReference type="GO" id="GO:0045324">
    <property type="term" value="P:late endosome to vacuole transport"/>
    <property type="evidence" value="ECO:0007669"/>
    <property type="project" value="TreeGrafter"/>
</dbReference>
<dbReference type="Pfam" id="PF25036">
    <property type="entry name" value="VPS13_VAB"/>
    <property type="match status" value="1"/>
</dbReference>
<keyword evidence="5" id="KW-1185">Reference proteome</keyword>
<dbReference type="InterPro" id="IPR009543">
    <property type="entry name" value="VPS13_VAB"/>
</dbReference>
<accession>A0A0C9TCN7</accession>
<dbReference type="EMBL" id="KN837352">
    <property type="protein sequence ID" value="KIJ26913.1"/>
    <property type="molecule type" value="Genomic_DNA"/>
</dbReference>
<gene>
    <name evidence="4" type="ORF">M422DRAFT_55306</name>
</gene>
<dbReference type="Proteomes" id="UP000054279">
    <property type="component" value="Unassembled WGS sequence"/>
</dbReference>
<dbReference type="GO" id="GO:0007005">
    <property type="term" value="P:mitochondrion organization"/>
    <property type="evidence" value="ECO:0007669"/>
    <property type="project" value="TreeGrafter"/>
</dbReference>